<accession>A0ABV6UX83</accession>
<feature type="transmembrane region" description="Helical" evidence="1">
    <location>
        <begin position="235"/>
        <end position="256"/>
    </location>
</feature>
<dbReference type="Pfam" id="PF07690">
    <property type="entry name" value="MFS_1"/>
    <property type="match status" value="1"/>
</dbReference>
<feature type="transmembrane region" description="Helical" evidence="1">
    <location>
        <begin position="353"/>
        <end position="371"/>
    </location>
</feature>
<dbReference type="RefSeq" id="WP_157624045.1">
    <property type="nucleotide sequence ID" value="NZ_JBHEZZ010000026.1"/>
</dbReference>
<protein>
    <submittedName>
        <fullName evidence="2">MFS transporter</fullName>
    </submittedName>
</protein>
<proteinExistence type="predicted"/>
<name>A0ABV6UX83_9ACTN</name>
<organism evidence="2 3">
    <name type="scientific">Streptacidiphilus cavernicola</name>
    <dbReference type="NCBI Taxonomy" id="3342716"/>
    <lineage>
        <taxon>Bacteria</taxon>
        <taxon>Bacillati</taxon>
        <taxon>Actinomycetota</taxon>
        <taxon>Actinomycetes</taxon>
        <taxon>Kitasatosporales</taxon>
        <taxon>Streptomycetaceae</taxon>
        <taxon>Streptacidiphilus</taxon>
    </lineage>
</organism>
<dbReference type="InterPro" id="IPR036259">
    <property type="entry name" value="MFS_trans_sf"/>
</dbReference>
<dbReference type="SUPFAM" id="SSF103473">
    <property type="entry name" value="MFS general substrate transporter"/>
    <property type="match status" value="1"/>
</dbReference>
<evidence type="ECO:0000256" key="1">
    <source>
        <dbReference type="SAM" id="Phobius"/>
    </source>
</evidence>
<feature type="transmembrane region" description="Helical" evidence="1">
    <location>
        <begin position="151"/>
        <end position="168"/>
    </location>
</feature>
<keyword evidence="1" id="KW-0472">Membrane</keyword>
<feature type="transmembrane region" description="Helical" evidence="1">
    <location>
        <begin position="206"/>
        <end position="229"/>
    </location>
</feature>
<gene>
    <name evidence="2" type="ORF">ACEZDJ_32800</name>
</gene>
<dbReference type="PANTHER" id="PTHR23542">
    <property type="match status" value="1"/>
</dbReference>
<feature type="transmembrane region" description="Helical" evidence="1">
    <location>
        <begin position="288"/>
        <end position="313"/>
    </location>
</feature>
<reference evidence="2 3" key="1">
    <citation type="submission" date="2024-09" db="EMBL/GenBank/DDBJ databases">
        <authorList>
            <person name="Lee S.D."/>
        </authorList>
    </citation>
    <scope>NUCLEOTIDE SEQUENCE [LARGE SCALE GENOMIC DNA]</scope>
    <source>
        <strain evidence="2 3">N1-5</strain>
    </source>
</reference>
<dbReference type="Gene3D" id="1.20.1250.20">
    <property type="entry name" value="MFS general substrate transporter like domains"/>
    <property type="match status" value="1"/>
</dbReference>
<comment type="caution">
    <text evidence="2">The sequence shown here is derived from an EMBL/GenBank/DDBJ whole genome shotgun (WGS) entry which is preliminary data.</text>
</comment>
<dbReference type="EMBL" id="JBHEZZ010000026">
    <property type="protein sequence ID" value="MFC1406084.1"/>
    <property type="molecule type" value="Genomic_DNA"/>
</dbReference>
<dbReference type="Proteomes" id="UP001592528">
    <property type="component" value="Unassembled WGS sequence"/>
</dbReference>
<feature type="transmembrane region" description="Helical" evidence="1">
    <location>
        <begin position="325"/>
        <end position="347"/>
    </location>
</feature>
<dbReference type="PANTHER" id="PTHR23542:SF1">
    <property type="entry name" value="MAJOR FACILITATOR SUPERFAMILY (MFS) PROFILE DOMAIN-CONTAINING PROTEIN"/>
    <property type="match status" value="1"/>
</dbReference>
<keyword evidence="1" id="KW-0812">Transmembrane</keyword>
<sequence length="381" mass="38419">MLFSTLLYRTATGMGPLAILVTVTGRQSLAVASVALTCWTLAGAAGQPAWVASCERWGHGRTLASLGVLTAAFHASVGLVHGPALTVGAATLAGLTLPPVTAKARALLAELLPGPERERAFSTESALASLAFVIAPLIVGASRALVEMGPVLASGALLVSVSLLYVRVGRGAARIGGGPEVAANSGEPDDRSPADAPRTASQWLPAVILVAAGGACYGMLACIEVAVVARFHDPTAAASMLCGWSLASLLGGLGATRWIGVHWVRWAVLAVSPVAYFLMAAFGMHSGVVFAAVLALSGIAVSPTLGLITSQLAQVTHRAIRPSAFAWLQSSSWIGASAATTAAGLLATTRLDGVLVLAGVLALAVLAALSLSGRGGTSEIR</sequence>
<keyword evidence="3" id="KW-1185">Reference proteome</keyword>
<dbReference type="InterPro" id="IPR011701">
    <property type="entry name" value="MFS"/>
</dbReference>
<evidence type="ECO:0000313" key="2">
    <source>
        <dbReference type="EMBL" id="MFC1406084.1"/>
    </source>
</evidence>
<feature type="transmembrane region" description="Helical" evidence="1">
    <location>
        <begin position="263"/>
        <end position="282"/>
    </location>
</feature>
<evidence type="ECO:0000313" key="3">
    <source>
        <dbReference type="Proteomes" id="UP001592528"/>
    </source>
</evidence>
<keyword evidence="1" id="KW-1133">Transmembrane helix</keyword>